<feature type="compositionally biased region" description="Acidic residues" evidence="1">
    <location>
        <begin position="79"/>
        <end position="89"/>
    </location>
</feature>
<dbReference type="Proteomes" id="UP000266841">
    <property type="component" value="Unassembled WGS sequence"/>
</dbReference>
<gene>
    <name evidence="2" type="ORF">THAOC_28276</name>
</gene>
<evidence type="ECO:0000256" key="1">
    <source>
        <dbReference type="SAM" id="MobiDB-lite"/>
    </source>
</evidence>
<evidence type="ECO:0000313" key="2">
    <source>
        <dbReference type="EMBL" id="EJK52444.1"/>
    </source>
</evidence>
<protein>
    <submittedName>
        <fullName evidence="2">Uncharacterized protein</fullName>
    </submittedName>
</protein>
<accession>K0RJJ0</accession>
<sequence>MFATDDDTSGALGCLEIKEPCRPKAFKHAFWRHHGKRNGEKSSTKVKEREKQARELDLRKRAERLMNRNSGLESLDSSSDSEDEAESEIDETRAGFLPALNSPGGESSSPSFSTLPKQRLHRPSALALPNINNGDYRQVPSAGPAVGPDKSPPRRRLNSKTVMKSLLPNNNRIRSREQKPSEGFAFSFLSEDVWDKG</sequence>
<dbReference type="AlphaFoldDB" id="K0RJJ0"/>
<proteinExistence type="predicted"/>
<feature type="compositionally biased region" description="Polar residues" evidence="1">
    <location>
        <begin position="159"/>
        <end position="172"/>
    </location>
</feature>
<organism evidence="2 3">
    <name type="scientific">Thalassiosira oceanica</name>
    <name type="common">Marine diatom</name>
    <dbReference type="NCBI Taxonomy" id="159749"/>
    <lineage>
        <taxon>Eukaryota</taxon>
        <taxon>Sar</taxon>
        <taxon>Stramenopiles</taxon>
        <taxon>Ochrophyta</taxon>
        <taxon>Bacillariophyta</taxon>
        <taxon>Coscinodiscophyceae</taxon>
        <taxon>Thalassiosirophycidae</taxon>
        <taxon>Thalassiosirales</taxon>
        <taxon>Thalassiosiraceae</taxon>
        <taxon>Thalassiosira</taxon>
    </lineage>
</organism>
<evidence type="ECO:0000313" key="3">
    <source>
        <dbReference type="Proteomes" id="UP000266841"/>
    </source>
</evidence>
<keyword evidence="3" id="KW-1185">Reference proteome</keyword>
<feature type="region of interest" description="Disordered" evidence="1">
    <location>
        <begin position="28"/>
        <end position="181"/>
    </location>
</feature>
<feature type="compositionally biased region" description="Low complexity" evidence="1">
    <location>
        <begin position="102"/>
        <end position="113"/>
    </location>
</feature>
<feature type="compositionally biased region" description="Basic and acidic residues" evidence="1">
    <location>
        <begin position="37"/>
        <end position="66"/>
    </location>
</feature>
<name>K0RJJ0_THAOC</name>
<comment type="caution">
    <text evidence="2">The sequence shown here is derived from an EMBL/GenBank/DDBJ whole genome shotgun (WGS) entry which is preliminary data.</text>
</comment>
<reference evidence="2 3" key="1">
    <citation type="journal article" date="2012" name="Genome Biol.">
        <title>Genome and low-iron response of an oceanic diatom adapted to chronic iron limitation.</title>
        <authorList>
            <person name="Lommer M."/>
            <person name="Specht M."/>
            <person name="Roy A.S."/>
            <person name="Kraemer L."/>
            <person name="Andreson R."/>
            <person name="Gutowska M.A."/>
            <person name="Wolf J."/>
            <person name="Bergner S.V."/>
            <person name="Schilhabel M.B."/>
            <person name="Klostermeier U.C."/>
            <person name="Beiko R.G."/>
            <person name="Rosenstiel P."/>
            <person name="Hippler M."/>
            <person name="Laroche J."/>
        </authorList>
    </citation>
    <scope>NUCLEOTIDE SEQUENCE [LARGE SCALE GENOMIC DNA]</scope>
    <source>
        <strain evidence="2 3">CCMP1005</strain>
    </source>
</reference>
<dbReference type="EMBL" id="AGNL01039842">
    <property type="protein sequence ID" value="EJK52444.1"/>
    <property type="molecule type" value="Genomic_DNA"/>
</dbReference>